<dbReference type="PANTHER" id="PTHR32385:SF15">
    <property type="entry name" value="INOSITOL PHOSPHOCERAMIDE MANNOSYLTRANSFERASE 1"/>
    <property type="match status" value="1"/>
</dbReference>
<keyword evidence="2" id="KW-0328">Glycosyltransferase</keyword>
<name>A0A7X9XP61_CLOBE</name>
<evidence type="ECO:0000313" key="2">
    <source>
        <dbReference type="EMBL" id="NMF04835.1"/>
    </source>
</evidence>
<gene>
    <name evidence="2" type="ORF">HF849_08710</name>
</gene>
<dbReference type="SUPFAM" id="SSF53448">
    <property type="entry name" value="Nucleotide-diphospho-sugar transferases"/>
    <property type="match status" value="1"/>
</dbReference>
<comment type="caution">
    <text evidence="2">The sequence shown here is derived from an EMBL/GenBank/DDBJ whole genome shotgun (WGS) entry which is preliminary data.</text>
</comment>
<dbReference type="Pfam" id="PF04488">
    <property type="entry name" value="Gly_transf_sug"/>
    <property type="match status" value="1"/>
</dbReference>
<evidence type="ECO:0000256" key="1">
    <source>
        <dbReference type="ARBA" id="ARBA00022679"/>
    </source>
</evidence>
<dbReference type="AlphaFoldDB" id="A0A7X9XP61"/>
<dbReference type="InterPro" id="IPR029044">
    <property type="entry name" value="Nucleotide-diphossugar_trans"/>
</dbReference>
<dbReference type="GO" id="GO:0000030">
    <property type="term" value="F:mannosyltransferase activity"/>
    <property type="evidence" value="ECO:0007669"/>
    <property type="project" value="TreeGrafter"/>
</dbReference>
<sequence length="266" mass="31843">MHEKIPKIIHYCWFGENNKPKEVKECMQTWSILHDYKIVEWNEQNSNLQSNKYVQKSYNQKKWAFVSDYIRLKALYEHGGIYLDTDVEVQKTFNDLLDNNMFIGFIFDCSIGTAVIGAKPKHPIIKELLELYNEIICFDDYFILNKWPNIKLVNNNDLFTLYFLNKYSEFKLNNKKQYFTDLTIYPKESFEIQPIIGKNYSIHRCGGSWIKKLGNNKQCNYKEKAKAIFDKIPIIHINSIFTHINHIKRRSTLPFYKQYLEHKQIK</sequence>
<dbReference type="InterPro" id="IPR007577">
    <property type="entry name" value="GlycoTrfase_DXD_sugar-bd_CS"/>
</dbReference>
<dbReference type="GO" id="GO:0051999">
    <property type="term" value="P:mannosyl-inositol phosphorylceramide biosynthetic process"/>
    <property type="evidence" value="ECO:0007669"/>
    <property type="project" value="TreeGrafter"/>
</dbReference>
<dbReference type="Gene3D" id="3.90.550.20">
    <property type="match status" value="1"/>
</dbReference>
<evidence type="ECO:0000313" key="3">
    <source>
        <dbReference type="Proteomes" id="UP000587880"/>
    </source>
</evidence>
<dbReference type="Proteomes" id="UP000587880">
    <property type="component" value="Unassembled WGS sequence"/>
</dbReference>
<reference evidence="2 3" key="1">
    <citation type="submission" date="2020-04" db="EMBL/GenBank/DDBJ databases">
        <authorList>
            <person name="Hitch T.C.A."/>
            <person name="Wylensek D."/>
            <person name="Clavel T."/>
        </authorList>
    </citation>
    <scope>NUCLEOTIDE SEQUENCE [LARGE SCALE GENOMIC DNA]</scope>
    <source>
        <strain evidence="2 3">WB01_NA02</strain>
    </source>
</reference>
<dbReference type="InterPro" id="IPR051706">
    <property type="entry name" value="Glycosyltransferase_domain"/>
</dbReference>
<protein>
    <submittedName>
        <fullName evidence="2">Mannosyltransferase</fullName>
    </submittedName>
</protein>
<dbReference type="RefSeq" id="WP_168981726.1">
    <property type="nucleotide sequence ID" value="NZ_JABAGD010000012.1"/>
</dbReference>
<keyword evidence="1 2" id="KW-0808">Transferase</keyword>
<organism evidence="2 3">
    <name type="scientific">Clostridium beijerinckii</name>
    <name type="common">Clostridium MP</name>
    <dbReference type="NCBI Taxonomy" id="1520"/>
    <lineage>
        <taxon>Bacteria</taxon>
        <taxon>Bacillati</taxon>
        <taxon>Bacillota</taxon>
        <taxon>Clostridia</taxon>
        <taxon>Eubacteriales</taxon>
        <taxon>Clostridiaceae</taxon>
        <taxon>Clostridium</taxon>
    </lineage>
</organism>
<dbReference type="EMBL" id="JABAGD010000012">
    <property type="protein sequence ID" value="NMF04835.1"/>
    <property type="molecule type" value="Genomic_DNA"/>
</dbReference>
<dbReference type="PANTHER" id="PTHR32385">
    <property type="entry name" value="MANNOSYL PHOSPHORYLINOSITOL CERAMIDE SYNTHASE"/>
    <property type="match status" value="1"/>
</dbReference>
<proteinExistence type="predicted"/>
<dbReference type="GO" id="GO:0016020">
    <property type="term" value="C:membrane"/>
    <property type="evidence" value="ECO:0007669"/>
    <property type="project" value="GOC"/>
</dbReference>
<accession>A0A7X9XP61</accession>